<protein>
    <submittedName>
        <fullName evidence="2">Uncharacterized protein</fullName>
    </submittedName>
</protein>
<proteinExistence type="predicted"/>
<keyword evidence="3" id="KW-1185">Reference proteome</keyword>
<dbReference type="EMBL" id="KI393980">
    <property type="protein sequence ID" value="ERN05625.1"/>
    <property type="molecule type" value="Genomic_DNA"/>
</dbReference>
<sequence length="129" mass="13473">MRSNWGPILILPNGHEDVSLGHSPLQGKTGNLGPIFGCVRGDVVSSREGGLVQSLDVGSKHGQDALVSAGSRSVLLGAGEKRQEGAKRKGVKGDSTGSRNLEGRNPLKKEGFIRCGRVAGSSFCQMCES</sequence>
<dbReference type="AlphaFoldDB" id="W1PEX6"/>
<evidence type="ECO:0000313" key="2">
    <source>
        <dbReference type="EMBL" id="ERN05625.1"/>
    </source>
</evidence>
<reference evidence="3" key="1">
    <citation type="journal article" date="2013" name="Science">
        <title>The Amborella genome and the evolution of flowering plants.</title>
        <authorList>
            <consortium name="Amborella Genome Project"/>
        </authorList>
    </citation>
    <scope>NUCLEOTIDE SEQUENCE [LARGE SCALE GENOMIC DNA]</scope>
</reference>
<dbReference type="Proteomes" id="UP000017836">
    <property type="component" value="Unassembled WGS sequence"/>
</dbReference>
<organism evidence="2 3">
    <name type="scientific">Amborella trichopoda</name>
    <dbReference type="NCBI Taxonomy" id="13333"/>
    <lineage>
        <taxon>Eukaryota</taxon>
        <taxon>Viridiplantae</taxon>
        <taxon>Streptophyta</taxon>
        <taxon>Embryophyta</taxon>
        <taxon>Tracheophyta</taxon>
        <taxon>Spermatophyta</taxon>
        <taxon>Magnoliopsida</taxon>
        <taxon>Amborellales</taxon>
        <taxon>Amborellaceae</taxon>
        <taxon>Amborella</taxon>
    </lineage>
</organism>
<evidence type="ECO:0000256" key="1">
    <source>
        <dbReference type="SAM" id="MobiDB-lite"/>
    </source>
</evidence>
<dbReference type="HOGENOM" id="CLU_1951658_0_0_1"/>
<gene>
    <name evidence="2" type="ORF">AMTR_s00006p00067550</name>
</gene>
<accession>W1PEX6</accession>
<dbReference type="Gramene" id="ERN05625">
    <property type="protein sequence ID" value="ERN05625"/>
    <property type="gene ID" value="AMTR_s00006p00067550"/>
</dbReference>
<name>W1PEX6_AMBTC</name>
<evidence type="ECO:0000313" key="3">
    <source>
        <dbReference type="Proteomes" id="UP000017836"/>
    </source>
</evidence>
<feature type="region of interest" description="Disordered" evidence="1">
    <location>
        <begin position="77"/>
        <end position="105"/>
    </location>
</feature>